<dbReference type="AlphaFoldDB" id="A0A9Q1C5Z0"/>
<dbReference type="CDD" id="cd00033">
    <property type="entry name" value="CCP"/>
    <property type="match status" value="2"/>
</dbReference>
<keyword evidence="3" id="KW-0677">Repeat</keyword>
<keyword evidence="11" id="KW-1185">Reference proteome</keyword>
<dbReference type="PANTHER" id="PTHR46393">
    <property type="entry name" value="SUSHI DOMAIN-CONTAINING PROTEIN"/>
    <property type="match status" value="1"/>
</dbReference>
<reference evidence="10" key="1">
    <citation type="submission" date="2021-10" db="EMBL/GenBank/DDBJ databases">
        <title>Tropical sea cucumber genome reveals ecological adaptation and Cuvierian tubules defense mechanism.</title>
        <authorList>
            <person name="Chen T."/>
        </authorList>
    </citation>
    <scope>NUCLEOTIDE SEQUENCE</scope>
    <source>
        <strain evidence="10">Nanhai2018</strain>
        <tissue evidence="10">Muscle</tissue>
    </source>
</reference>
<evidence type="ECO:0000256" key="5">
    <source>
        <dbReference type="ARBA" id="ARBA00023180"/>
    </source>
</evidence>
<dbReference type="PROSITE" id="PS50923">
    <property type="entry name" value="SUSHI"/>
    <property type="match status" value="2"/>
</dbReference>
<keyword evidence="2" id="KW-0732">Signal</keyword>
<dbReference type="SMART" id="SM00032">
    <property type="entry name" value="CCP"/>
    <property type="match status" value="2"/>
</dbReference>
<feature type="domain" description="Sushi" evidence="9">
    <location>
        <begin position="255"/>
        <end position="311"/>
    </location>
</feature>
<dbReference type="Proteomes" id="UP001152320">
    <property type="component" value="Chromosome 7"/>
</dbReference>
<dbReference type="Gene3D" id="2.10.70.10">
    <property type="entry name" value="Complement Module, domain 1"/>
    <property type="match status" value="2"/>
</dbReference>
<evidence type="ECO:0000256" key="8">
    <source>
        <dbReference type="SAM" id="Phobius"/>
    </source>
</evidence>
<proteinExistence type="predicted"/>
<evidence type="ECO:0000256" key="3">
    <source>
        <dbReference type="ARBA" id="ARBA00022737"/>
    </source>
</evidence>
<evidence type="ECO:0000256" key="2">
    <source>
        <dbReference type="ARBA" id="ARBA00022729"/>
    </source>
</evidence>
<feature type="compositionally biased region" description="Low complexity" evidence="7">
    <location>
        <begin position="383"/>
        <end position="406"/>
    </location>
</feature>
<feature type="disulfide bond" evidence="6">
    <location>
        <begin position="221"/>
        <end position="248"/>
    </location>
</feature>
<evidence type="ECO:0000259" key="9">
    <source>
        <dbReference type="PROSITE" id="PS50923"/>
    </source>
</evidence>
<dbReference type="InterPro" id="IPR035976">
    <property type="entry name" value="Sushi/SCR/CCP_sf"/>
</dbReference>
<comment type="caution">
    <text evidence="6">Lacks conserved residue(s) required for the propagation of feature annotation.</text>
</comment>
<keyword evidence="5" id="KW-0325">Glycoprotein</keyword>
<dbReference type="EMBL" id="JAIZAY010000007">
    <property type="protein sequence ID" value="KAJ8038843.1"/>
    <property type="molecule type" value="Genomic_DNA"/>
</dbReference>
<dbReference type="Pfam" id="PF00084">
    <property type="entry name" value="Sushi"/>
    <property type="match status" value="2"/>
</dbReference>
<protein>
    <submittedName>
        <fullName evidence="10">CUB and sushi domain-containing protein 3</fullName>
    </submittedName>
</protein>
<keyword evidence="8" id="KW-0812">Transmembrane</keyword>
<feature type="region of interest" description="Disordered" evidence="7">
    <location>
        <begin position="351"/>
        <end position="429"/>
    </location>
</feature>
<evidence type="ECO:0000256" key="4">
    <source>
        <dbReference type="ARBA" id="ARBA00023157"/>
    </source>
</evidence>
<evidence type="ECO:0000313" key="10">
    <source>
        <dbReference type="EMBL" id="KAJ8038843.1"/>
    </source>
</evidence>
<feature type="transmembrane region" description="Helical" evidence="8">
    <location>
        <begin position="317"/>
        <end position="340"/>
    </location>
</feature>
<comment type="caution">
    <text evidence="10">The sequence shown here is derived from an EMBL/GenBank/DDBJ whole genome shotgun (WGS) entry which is preliminary data.</text>
</comment>
<dbReference type="SUPFAM" id="SSF57535">
    <property type="entry name" value="Complement control module/SCR domain"/>
    <property type="match status" value="2"/>
</dbReference>
<evidence type="ECO:0000256" key="6">
    <source>
        <dbReference type="PROSITE-ProRule" id="PRU00302"/>
    </source>
</evidence>
<feature type="domain" description="Sushi" evidence="9">
    <location>
        <begin position="193"/>
        <end position="250"/>
    </location>
</feature>
<organism evidence="10 11">
    <name type="scientific">Holothuria leucospilota</name>
    <name type="common">Black long sea cucumber</name>
    <name type="synonym">Mertensiothuria leucospilota</name>
    <dbReference type="NCBI Taxonomy" id="206669"/>
    <lineage>
        <taxon>Eukaryota</taxon>
        <taxon>Metazoa</taxon>
        <taxon>Echinodermata</taxon>
        <taxon>Eleutherozoa</taxon>
        <taxon>Echinozoa</taxon>
        <taxon>Holothuroidea</taxon>
        <taxon>Aspidochirotacea</taxon>
        <taxon>Aspidochirotida</taxon>
        <taxon>Holothuriidae</taxon>
        <taxon>Holothuria</taxon>
    </lineage>
</organism>
<dbReference type="PANTHER" id="PTHR46393:SF7">
    <property type="entry name" value="COMPLEMENT C2"/>
    <property type="match status" value="1"/>
</dbReference>
<gene>
    <name evidence="10" type="ORF">HOLleu_16391</name>
</gene>
<name>A0A9Q1C5Z0_HOLLE</name>
<evidence type="ECO:0000313" key="11">
    <source>
        <dbReference type="Proteomes" id="UP001152320"/>
    </source>
</evidence>
<evidence type="ECO:0000256" key="7">
    <source>
        <dbReference type="SAM" id="MobiDB-lite"/>
    </source>
</evidence>
<keyword evidence="8" id="KW-1133">Transmembrane helix</keyword>
<sequence length="571" mass="62644">MMLRSLRIVMEFSHFTSIPRLSVVQFVIAFILYLSFCDAVSQNGVRPGTCIGNGGYDDSCPTGMYCDNNIGGTCLNCSICYEKSFFAKHIPIKCQCDSSVTGSSAICESIRASEQIGSPIESERDVNRLIPNNTFNDFKGYFDGSAARSLRCPEPTTSSSELTTYGLPTPYLPTPLVEDISHDDISTAVGYPEQCMDPGDPLNGYKKYANYTKGGTIEFACNKSYSLKGKKSIYCIEGGKWSDEIPTCHKVKEPVSCKDPGSPTNGFQILKGYHLHGIVMFACNQAYRLEGPNRIQCTAEGWSDSVPQCIKTWKGKIMWMIPLFAFVLFVVTVVLVTIYCRHKVRNGSVICTPNHSSDAENPPSDARDCDEDPSENYCMLPAESSESNSEETAGSSSSGTVSGSGTPEHTSAVYLTDESSDEPLASSSIQQSMRMDSVCLSSITSCSEELTEVAWSAMHSSLQTLLEDKEFRKVFLRQLFSDTILSEDMLNILCSLTDEMSVQGVREQAEIHDKNSYRTMASTLTDSSLRSDYPAKREHMDELVQLLNGAHKSCDTCNGASQLSPDNSTAV</sequence>
<keyword evidence="8" id="KW-0472">Membrane</keyword>
<keyword evidence="4 6" id="KW-1015">Disulfide bond</keyword>
<evidence type="ECO:0000256" key="1">
    <source>
        <dbReference type="ARBA" id="ARBA00022659"/>
    </source>
</evidence>
<keyword evidence="1 6" id="KW-0768">Sushi</keyword>
<dbReference type="InterPro" id="IPR000436">
    <property type="entry name" value="Sushi_SCR_CCP_dom"/>
</dbReference>
<accession>A0A9Q1C5Z0</accession>
<dbReference type="OrthoDB" id="10051774at2759"/>